<dbReference type="Proteomes" id="UP001296923">
    <property type="component" value="Unassembled WGS sequence"/>
</dbReference>
<dbReference type="InterPro" id="IPR005883">
    <property type="entry name" value="PilM"/>
</dbReference>
<sequence>MKIGLGLFNKKRINLILQDHVIRFLDYRQPEDLDVKSSGERYLPEGLIQDGTITDRDTLLTILEECVEEWGIRGREVQFLIPDSKLVIRKHQIPSNHKDEEIKGYLYMELGNTIHLPFEDPVFDFVLLETDGEKREILLFAASEKMVHDYSSLLTDAKLKPVVADASCVALYRLIFMKDLVSETDHTLCLQFDIPAVQLSIFHHHKPYFFNHLKMETDYKSWNFKQHSTGVQKIVWQGDSGYVHGLIEDKLVEIERIVNYYKFTINHGERGVTKVILSGELPELRYIQERLASKLDVPVLTIDQSDQHLPSQFDVVLGLGLKEVQLC</sequence>
<dbReference type="RefSeq" id="WP_205725271.1">
    <property type="nucleotide sequence ID" value="NZ_JAFHKR010000038.1"/>
</dbReference>
<protein>
    <submittedName>
        <fullName evidence="1">Pilus assembly protein PilM</fullName>
    </submittedName>
</protein>
<keyword evidence="2" id="KW-1185">Reference proteome</keyword>
<dbReference type="Pfam" id="PF11104">
    <property type="entry name" value="PilM_2"/>
    <property type="match status" value="1"/>
</dbReference>
<dbReference type="InterPro" id="IPR043129">
    <property type="entry name" value="ATPase_NBD"/>
</dbReference>
<comment type="caution">
    <text evidence="1">The sequence shown here is derived from an EMBL/GenBank/DDBJ whole genome shotgun (WGS) entry which is preliminary data.</text>
</comment>
<organism evidence="1 2">
    <name type="scientific">Fictibacillus nanhaiensis</name>
    <dbReference type="NCBI Taxonomy" id="742169"/>
    <lineage>
        <taxon>Bacteria</taxon>
        <taxon>Bacillati</taxon>
        <taxon>Bacillota</taxon>
        <taxon>Bacilli</taxon>
        <taxon>Bacillales</taxon>
        <taxon>Fictibacillaceae</taxon>
        <taxon>Fictibacillus</taxon>
    </lineage>
</organism>
<proteinExistence type="predicted"/>
<dbReference type="SUPFAM" id="SSF53067">
    <property type="entry name" value="Actin-like ATPase domain"/>
    <property type="match status" value="1"/>
</dbReference>
<name>A0ABS2ZPZ3_9BACL</name>
<evidence type="ECO:0000313" key="2">
    <source>
        <dbReference type="Proteomes" id="UP001296923"/>
    </source>
</evidence>
<dbReference type="Gene3D" id="3.30.1490.300">
    <property type="match status" value="1"/>
</dbReference>
<reference evidence="1 2" key="1">
    <citation type="submission" date="2021-01" db="EMBL/GenBank/DDBJ databases">
        <title>Genome Sequencing of Type Strains.</title>
        <authorList>
            <person name="Lemaire J.F."/>
            <person name="Inderbitzin P."/>
            <person name="Collins S.B."/>
            <person name="Wespe N."/>
            <person name="Knight-Connoni V."/>
        </authorList>
    </citation>
    <scope>NUCLEOTIDE SEQUENCE [LARGE SCALE GENOMIC DNA]</scope>
    <source>
        <strain evidence="1 2">DSM 23009</strain>
    </source>
</reference>
<gene>
    <name evidence="1" type="primary">pilM</name>
    <name evidence="1" type="ORF">JYA63_08130</name>
</gene>
<evidence type="ECO:0000313" key="1">
    <source>
        <dbReference type="EMBL" id="MBN3554227.1"/>
    </source>
</evidence>
<accession>A0ABS2ZPZ3</accession>
<dbReference type="Gene3D" id="3.30.420.40">
    <property type="match status" value="2"/>
</dbReference>
<dbReference type="EMBL" id="JAFHKR010000038">
    <property type="protein sequence ID" value="MBN3554227.1"/>
    <property type="molecule type" value="Genomic_DNA"/>
</dbReference>